<dbReference type="AlphaFoldDB" id="E0VWJ7"/>
<feature type="transmembrane region" description="Helical" evidence="6">
    <location>
        <begin position="46"/>
        <end position="63"/>
    </location>
</feature>
<feature type="transmembrane region" description="Helical" evidence="6">
    <location>
        <begin position="12"/>
        <end position="34"/>
    </location>
</feature>
<feature type="transmembrane region" description="Helical" evidence="6">
    <location>
        <begin position="83"/>
        <end position="105"/>
    </location>
</feature>
<dbReference type="Proteomes" id="UP000009046">
    <property type="component" value="Unassembled WGS sequence"/>
</dbReference>
<dbReference type="EMBL" id="DS235822">
    <property type="protein sequence ID" value="EEB17753.1"/>
    <property type="molecule type" value="Genomic_DNA"/>
</dbReference>
<dbReference type="GO" id="GO:0016020">
    <property type="term" value="C:membrane"/>
    <property type="evidence" value="ECO:0007669"/>
    <property type="project" value="UniProtKB-SubCell"/>
</dbReference>
<comment type="subcellular location">
    <subcellularLocation>
        <location evidence="1">Membrane</location>
        <topology evidence="1">Multi-pass membrane protein</topology>
    </subcellularLocation>
</comment>
<dbReference type="CTD" id="8231444"/>
<keyword evidence="3 6" id="KW-0812">Transmembrane</keyword>
<comment type="similarity">
    <text evidence="2">Belongs to the UPF0220 family.</text>
</comment>
<name>E0VWJ7_PEDHC</name>
<dbReference type="RefSeq" id="XP_002430491.1">
    <property type="nucleotide sequence ID" value="XM_002430446.1"/>
</dbReference>
<keyword evidence="4 6" id="KW-1133">Transmembrane helix</keyword>
<protein>
    <submittedName>
        <fullName evidence="7 8">Transmembrane protein 50B, putative</fullName>
    </submittedName>
</protein>
<dbReference type="EMBL" id="AAZO01005910">
    <property type="status" value="NOT_ANNOTATED_CDS"/>
    <property type="molecule type" value="Genomic_DNA"/>
</dbReference>
<evidence type="ECO:0000256" key="2">
    <source>
        <dbReference type="ARBA" id="ARBA00005335"/>
    </source>
</evidence>
<evidence type="ECO:0000313" key="9">
    <source>
        <dbReference type="Proteomes" id="UP000009046"/>
    </source>
</evidence>
<dbReference type="HOGENOM" id="CLU_1789165_0_0_1"/>
<dbReference type="PANTHER" id="PTHR13180">
    <property type="entry name" value="SMALL MEMBRANE PROTEIN-RELATED"/>
    <property type="match status" value="1"/>
</dbReference>
<keyword evidence="9" id="KW-1185">Reference proteome</keyword>
<dbReference type="Pfam" id="PF05255">
    <property type="entry name" value="UPF0220"/>
    <property type="match status" value="1"/>
</dbReference>
<evidence type="ECO:0000256" key="1">
    <source>
        <dbReference type="ARBA" id="ARBA00004141"/>
    </source>
</evidence>
<evidence type="ECO:0000256" key="3">
    <source>
        <dbReference type="ARBA" id="ARBA00022692"/>
    </source>
</evidence>
<proteinExistence type="inferred from homology"/>
<dbReference type="EnsemblMetazoa" id="PHUM487620-RA">
    <property type="protein sequence ID" value="PHUM487620-PA"/>
    <property type="gene ID" value="PHUM487620"/>
</dbReference>
<dbReference type="KEGG" id="phu:Phum_PHUM487620"/>
<dbReference type="GeneID" id="8231444"/>
<reference evidence="8" key="3">
    <citation type="submission" date="2021-02" db="UniProtKB">
        <authorList>
            <consortium name="EnsemblMetazoa"/>
        </authorList>
    </citation>
    <scope>IDENTIFICATION</scope>
    <source>
        <strain evidence="8">USDA</strain>
    </source>
</reference>
<evidence type="ECO:0000256" key="4">
    <source>
        <dbReference type="ARBA" id="ARBA00022989"/>
    </source>
</evidence>
<feature type="transmembrane region" description="Helical" evidence="6">
    <location>
        <begin position="111"/>
        <end position="133"/>
    </location>
</feature>
<organism>
    <name type="scientific">Pediculus humanus subsp. corporis</name>
    <name type="common">Body louse</name>
    <dbReference type="NCBI Taxonomy" id="121224"/>
    <lineage>
        <taxon>Eukaryota</taxon>
        <taxon>Metazoa</taxon>
        <taxon>Ecdysozoa</taxon>
        <taxon>Arthropoda</taxon>
        <taxon>Hexapoda</taxon>
        <taxon>Insecta</taxon>
        <taxon>Pterygota</taxon>
        <taxon>Neoptera</taxon>
        <taxon>Paraneoptera</taxon>
        <taxon>Psocodea</taxon>
        <taxon>Troctomorpha</taxon>
        <taxon>Phthiraptera</taxon>
        <taxon>Anoplura</taxon>
        <taxon>Pediculidae</taxon>
        <taxon>Pediculus</taxon>
    </lineage>
</organism>
<accession>E0VWJ7</accession>
<evidence type="ECO:0000313" key="8">
    <source>
        <dbReference type="EnsemblMetazoa" id="PHUM487620-PA"/>
    </source>
</evidence>
<reference evidence="7" key="2">
    <citation type="submission" date="2007-04" db="EMBL/GenBank/DDBJ databases">
        <title>The genome of the human body louse.</title>
        <authorList>
            <consortium name="The Human Body Louse Genome Consortium"/>
            <person name="Kirkness E."/>
            <person name="Walenz B."/>
            <person name="Hass B."/>
            <person name="Bruggner R."/>
            <person name="Strausberg R."/>
        </authorList>
    </citation>
    <scope>NUCLEOTIDE SEQUENCE</scope>
    <source>
        <strain evidence="7">USDA</strain>
    </source>
</reference>
<reference evidence="7" key="1">
    <citation type="submission" date="2007-04" db="EMBL/GenBank/DDBJ databases">
        <title>Annotation of Pediculus humanus corporis strain USDA.</title>
        <authorList>
            <person name="Kirkness E."/>
            <person name="Hannick L."/>
            <person name="Hass B."/>
            <person name="Bruggner R."/>
            <person name="Lawson D."/>
            <person name="Bidwell S."/>
            <person name="Joardar V."/>
            <person name="Caler E."/>
            <person name="Walenz B."/>
            <person name="Inman J."/>
            <person name="Schobel S."/>
            <person name="Galinsky K."/>
            <person name="Amedeo P."/>
            <person name="Strausberg R."/>
        </authorList>
    </citation>
    <scope>NUCLEOTIDE SEQUENCE</scope>
    <source>
        <strain evidence="7">USDA</strain>
    </source>
</reference>
<evidence type="ECO:0000313" key="7">
    <source>
        <dbReference type="EMBL" id="EEB17753.1"/>
    </source>
</evidence>
<gene>
    <name evidence="8" type="primary">8231444</name>
    <name evidence="7" type="ORF">Phum_PHUM487620</name>
</gene>
<keyword evidence="5 6" id="KW-0472">Membrane</keyword>
<dbReference type="InParanoid" id="E0VWJ7"/>
<evidence type="ECO:0000256" key="6">
    <source>
        <dbReference type="SAM" id="Phobius"/>
    </source>
</evidence>
<evidence type="ECO:0000256" key="5">
    <source>
        <dbReference type="ARBA" id="ARBA00023136"/>
    </source>
</evidence>
<dbReference type="InterPro" id="IPR007919">
    <property type="entry name" value="UPF0220"/>
</dbReference>
<sequence>MNGKLLRITNMIVSSVCGAAFGLAWWIMIDILAYYPETSSYKQGVLYLPILLSTISLLINGCIPNSSLVENYTVTRLIFCHRLIFFLSLTFGFGGLLSAIIICSLKDPNPLPIYAAVGVPTLNALILASNLVFKFALVDENDDIY</sequence>
<dbReference type="VEuPathDB" id="VectorBase:PHUM487620"/>